<evidence type="ECO:0000256" key="4">
    <source>
        <dbReference type="ARBA" id="ARBA00023136"/>
    </source>
</evidence>
<accession>A0A377D7L2</accession>
<dbReference type="GO" id="GO:0022857">
    <property type="term" value="F:transmembrane transporter activity"/>
    <property type="evidence" value="ECO:0007669"/>
    <property type="project" value="InterPro"/>
</dbReference>
<evidence type="ECO:0000313" key="8">
    <source>
        <dbReference type="Proteomes" id="UP000254174"/>
    </source>
</evidence>
<dbReference type="InterPro" id="IPR020846">
    <property type="entry name" value="MFS_dom"/>
</dbReference>
<dbReference type="Proteomes" id="UP000254174">
    <property type="component" value="Unassembled WGS sequence"/>
</dbReference>
<dbReference type="InterPro" id="IPR036259">
    <property type="entry name" value="MFS_trans_sf"/>
</dbReference>
<dbReference type="AlphaFoldDB" id="A0A377D7L2"/>
<evidence type="ECO:0000256" key="2">
    <source>
        <dbReference type="ARBA" id="ARBA00022692"/>
    </source>
</evidence>
<keyword evidence="2 5" id="KW-0812">Transmembrane</keyword>
<protein>
    <submittedName>
        <fullName evidence="7">Putative multidrug resistance protein</fullName>
    </submittedName>
</protein>
<proteinExistence type="predicted"/>
<keyword evidence="3 5" id="KW-1133">Transmembrane helix</keyword>
<feature type="domain" description="Major facilitator superfamily (MFS) profile" evidence="6">
    <location>
        <begin position="11"/>
        <end position="55"/>
    </location>
</feature>
<dbReference type="SUPFAM" id="SSF103473">
    <property type="entry name" value="MFS general substrate transporter"/>
    <property type="match status" value="1"/>
</dbReference>
<feature type="transmembrane region" description="Helical" evidence="5">
    <location>
        <begin position="12"/>
        <end position="33"/>
    </location>
</feature>
<evidence type="ECO:0000256" key="1">
    <source>
        <dbReference type="ARBA" id="ARBA00022475"/>
    </source>
</evidence>
<dbReference type="Gene3D" id="1.20.1250.20">
    <property type="entry name" value="MFS general substrate transporter like domains"/>
    <property type="match status" value="1"/>
</dbReference>
<sequence>MTDLPDSTRWQLWIVAFGFFMQSLDTTIVNTALPSMAQSLGESPLHMHMVIVSYV</sequence>
<organism evidence="7 8">
    <name type="scientific">Escherichia coli</name>
    <dbReference type="NCBI Taxonomy" id="562"/>
    <lineage>
        <taxon>Bacteria</taxon>
        <taxon>Pseudomonadati</taxon>
        <taxon>Pseudomonadota</taxon>
        <taxon>Gammaproteobacteria</taxon>
        <taxon>Enterobacterales</taxon>
        <taxon>Enterobacteriaceae</taxon>
        <taxon>Escherichia</taxon>
    </lineage>
</organism>
<keyword evidence="1" id="KW-1003">Cell membrane</keyword>
<evidence type="ECO:0000313" key="7">
    <source>
        <dbReference type="EMBL" id="STM16445.1"/>
    </source>
</evidence>
<gene>
    <name evidence="7" type="primary">mdtD_1</name>
    <name evidence="7" type="ORF">NCTC7922_02850</name>
</gene>
<evidence type="ECO:0000259" key="6">
    <source>
        <dbReference type="PROSITE" id="PS50850"/>
    </source>
</evidence>
<reference evidence="7 8" key="1">
    <citation type="submission" date="2018-06" db="EMBL/GenBank/DDBJ databases">
        <authorList>
            <consortium name="Pathogen Informatics"/>
            <person name="Doyle S."/>
        </authorList>
    </citation>
    <scope>NUCLEOTIDE SEQUENCE [LARGE SCALE GENOMIC DNA]</scope>
    <source>
        <strain evidence="7 8">NCTC7922</strain>
    </source>
</reference>
<evidence type="ECO:0000256" key="5">
    <source>
        <dbReference type="SAM" id="Phobius"/>
    </source>
</evidence>
<dbReference type="EMBL" id="UGFC01000006">
    <property type="protein sequence ID" value="STM16445.1"/>
    <property type="molecule type" value="Genomic_DNA"/>
</dbReference>
<name>A0A377D7L2_ECOLX</name>
<keyword evidence="4 5" id="KW-0472">Membrane</keyword>
<evidence type="ECO:0000256" key="3">
    <source>
        <dbReference type="ARBA" id="ARBA00022989"/>
    </source>
</evidence>
<dbReference type="PROSITE" id="PS50850">
    <property type="entry name" value="MFS"/>
    <property type="match status" value="1"/>
</dbReference>